<dbReference type="EMBL" id="JAIQZJ010000006">
    <property type="protein sequence ID" value="MBZ5738830.1"/>
    <property type="molecule type" value="Genomic_DNA"/>
</dbReference>
<gene>
    <name evidence="2" type="ORF">K8U61_11705</name>
</gene>
<protein>
    <recommendedName>
        <fullName evidence="4">DUF3099 domain-containing protein</fullName>
    </recommendedName>
</protein>
<evidence type="ECO:0000313" key="3">
    <source>
        <dbReference type="Proteomes" id="UP000780875"/>
    </source>
</evidence>
<dbReference type="Proteomes" id="UP000780875">
    <property type="component" value="Unassembled WGS sequence"/>
</dbReference>
<organism evidence="2 3">
    <name type="scientific">Nocardioides mangrovi</name>
    <dbReference type="NCBI Taxonomy" id="2874580"/>
    <lineage>
        <taxon>Bacteria</taxon>
        <taxon>Bacillati</taxon>
        <taxon>Actinomycetota</taxon>
        <taxon>Actinomycetes</taxon>
        <taxon>Propionibacteriales</taxon>
        <taxon>Nocardioidaceae</taxon>
        <taxon>Nocardioides</taxon>
    </lineage>
</organism>
<feature type="transmembrane region" description="Helical" evidence="1">
    <location>
        <begin position="45"/>
        <end position="61"/>
    </location>
</feature>
<evidence type="ECO:0000256" key="1">
    <source>
        <dbReference type="SAM" id="Phobius"/>
    </source>
</evidence>
<proteinExistence type="predicted"/>
<dbReference type="RefSeq" id="WP_224123201.1">
    <property type="nucleotide sequence ID" value="NZ_JAIQZJ010000006.1"/>
</dbReference>
<accession>A0ABS7UDC7</accession>
<reference evidence="2 3" key="1">
    <citation type="submission" date="2021-09" db="EMBL/GenBank/DDBJ databases">
        <title>Whole genome sequence of Nocardioides sp. GBK3QG-3.</title>
        <authorList>
            <person name="Tuo L."/>
        </authorList>
    </citation>
    <scope>NUCLEOTIDE SEQUENCE [LARGE SCALE GENOMIC DNA]</scope>
    <source>
        <strain evidence="2 3">GBK3QG-3</strain>
    </source>
</reference>
<name>A0ABS7UDC7_9ACTN</name>
<keyword evidence="1" id="KW-0812">Transmembrane</keyword>
<evidence type="ECO:0008006" key="4">
    <source>
        <dbReference type="Google" id="ProtNLM"/>
    </source>
</evidence>
<keyword evidence="1" id="KW-0472">Membrane</keyword>
<keyword evidence="3" id="KW-1185">Reference proteome</keyword>
<keyword evidence="1" id="KW-1133">Transmembrane helix</keyword>
<comment type="caution">
    <text evidence="2">The sequence shown here is derived from an EMBL/GenBank/DDBJ whole genome shotgun (WGS) entry which is preliminary data.</text>
</comment>
<evidence type="ECO:0000313" key="2">
    <source>
        <dbReference type="EMBL" id="MBZ5738830.1"/>
    </source>
</evidence>
<feature type="transmembrane region" description="Helical" evidence="1">
    <location>
        <begin position="21"/>
        <end position="39"/>
    </location>
</feature>
<sequence length="64" mass="7016">MSTPPLRQGAARMRGIYGENWRCRLVVICVVGVLVAGIFLDLLPLVLIGTVLLVPIVVVAFRNR</sequence>